<dbReference type="SUPFAM" id="SSF88723">
    <property type="entry name" value="PIN domain-like"/>
    <property type="match status" value="1"/>
</dbReference>
<evidence type="ECO:0000313" key="7">
    <source>
        <dbReference type="EMBL" id="BBG26020.1"/>
    </source>
</evidence>
<evidence type="ECO:0000256" key="3">
    <source>
        <dbReference type="ARBA" id="ARBA00022723"/>
    </source>
</evidence>
<dbReference type="KEGG" id="step:IC006_0553"/>
<gene>
    <name evidence="6" type="ORF">IC006_0553</name>
    <name evidence="7" type="ORF">IC007_0525</name>
</gene>
<evidence type="ECO:0000256" key="2">
    <source>
        <dbReference type="ARBA" id="ARBA00022722"/>
    </source>
</evidence>
<dbReference type="InterPro" id="IPR029060">
    <property type="entry name" value="PIN-like_dom_sf"/>
</dbReference>
<evidence type="ECO:0000256" key="4">
    <source>
        <dbReference type="ARBA" id="ARBA00022801"/>
    </source>
</evidence>
<dbReference type="AlphaFoldDB" id="A0A510DSY3"/>
<keyword evidence="4" id="KW-0378">Hydrolase</keyword>
<dbReference type="EMBL" id="AP018929">
    <property type="protein sequence ID" value="BBG23269.1"/>
    <property type="molecule type" value="Genomic_DNA"/>
</dbReference>
<protein>
    <recommendedName>
        <fullName evidence="10">PIN domain-containing protein</fullName>
    </recommendedName>
</protein>
<evidence type="ECO:0000256" key="1">
    <source>
        <dbReference type="ARBA" id="ARBA00022649"/>
    </source>
</evidence>
<proteinExistence type="predicted"/>
<evidence type="ECO:0008006" key="10">
    <source>
        <dbReference type="Google" id="ProtNLM"/>
    </source>
</evidence>
<organism evidence="6 8">
    <name type="scientific">Sulfuracidifex tepidarius</name>
    <dbReference type="NCBI Taxonomy" id="1294262"/>
    <lineage>
        <taxon>Archaea</taxon>
        <taxon>Thermoproteota</taxon>
        <taxon>Thermoprotei</taxon>
        <taxon>Sulfolobales</taxon>
        <taxon>Sulfolobaceae</taxon>
        <taxon>Sulfuracidifex</taxon>
    </lineage>
</organism>
<evidence type="ECO:0000313" key="6">
    <source>
        <dbReference type="EMBL" id="BBG23269.1"/>
    </source>
</evidence>
<reference evidence="6 8" key="2">
    <citation type="journal article" date="2020" name="Int. J. Syst. Evol. Microbiol.">
        <title>Sulfuracidifex tepidarius gen. nov., sp. nov. and transfer of Sulfolobus metallicus Huber and Stetter 1992 to the genus Sulfuracidifex as Sulfuracidifex metallicus comb. nov.</title>
        <authorList>
            <person name="Itoh T."/>
            <person name="Miura T."/>
            <person name="Sakai H.D."/>
            <person name="Kato S."/>
            <person name="Ohkuma M."/>
            <person name="Takashina T."/>
        </authorList>
    </citation>
    <scope>NUCLEOTIDE SEQUENCE [LARGE SCALE GENOMIC DNA]</scope>
    <source>
        <strain evidence="6 8">IC-006</strain>
        <strain evidence="7">IC-007</strain>
    </source>
</reference>
<dbReference type="InterPro" id="IPR051749">
    <property type="entry name" value="PINc/VapC_TA_RNase"/>
</dbReference>
<dbReference type="Proteomes" id="UP000325030">
    <property type="component" value="Chromosome"/>
</dbReference>
<dbReference type="PANTHER" id="PTHR42740:SF1">
    <property type="entry name" value="RIBONUCLEASE VAPC3"/>
    <property type="match status" value="1"/>
</dbReference>
<dbReference type="GO" id="GO:0046872">
    <property type="term" value="F:metal ion binding"/>
    <property type="evidence" value="ECO:0007669"/>
    <property type="project" value="UniProtKB-KW"/>
</dbReference>
<evidence type="ECO:0000313" key="8">
    <source>
        <dbReference type="Proteomes" id="UP000322983"/>
    </source>
</evidence>
<keyword evidence="3" id="KW-0479">Metal-binding</keyword>
<evidence type="ECO:0000313" key="9">
    <source>
        <dbReference type="Proteomes" id="UP000325030"/>
    </source>
</evidence>
<dbReference type="EMBL" id="AP018930">
    <property type="protein sequence ID" value="BBG26020.1"/>
    <property type="molecule type" value="Genomic_DNA"/>
</dbReference>
<keyword evidence="1" id="KW-1277">Toxin-antitoxin system</keyword>
<accession>A0A510DSY3</accession>
<dbReference type="Proteomes" id="UP000322983">
    <property type="component" value="Chromosome"/>
</dbReference>
<dbReference type="PANTHER" id="PTHR42740">
    <property type="entry name" value="RIBONUCLEASE VAPC3"/>
    <property type="match status" value="1"/>
</dbReference>
<evidence type="ECO:0000256" key="5">
    <source>
        <dbReference type="ARBA" id="ARBA00022842"/>
    </source>
</evidence>
<sequence length="92" mass="10795">MNLYEFLRGIAFVRKNVEEFKTWIETNLRVICIDNESLKVASRVYADLRKSEEIMEDPDLLIASMCIANGLGLKTNNKRHFQRLEKYGLKEL</sequence>
<keyword evidence="2" id="KW-0540">Nuclease</keyword>
<keyword evidence="8" id="KW-1185">Reference proteome</keyword>
<dbReference type="Gene3D" id="3.40.50.1010">
    <property type="entry name" value="5'-nuclease"/>
    <property type="match status" value="1"/>
</dbReference>
<accession>A0A510E1J1</accession>
<dbReference type="GO" id="GO:0016787">
    <property type="term" value="F:hydrolase activity"/>
    <property type="evidence" value="ECO:0007669"/>
    <property type="project" value="UniProtKB-KW"/>
</dbReference>
<dbReference type="GO" id="GO:0004540">
    <property type="term" value="F:RNA nuclease activity"/>
    <property type="evidence" value="ECO:0007669"/>
    <property type="project" value="TreeGrafter"/>
</dbReference>
<keyword evidence="5" id="KW-0460">Magnesium</keyword>
<reference evidence="9" key="1">
    <citation type="submission" date="2018-09" db="EMBL/GenBank/DDBJ databases">
        <title>Complete Genome Sequencing of Sulfolobus sp. JCM 16834.</title>
        <authorList>
            <person name="Kato S."/>
            <person name="Itoh T."/>
            <person name="Ohkuma M."/>
        </authorList>
    </citation>
    <scope>NUCLEOTIDE SEQUENCE [LARGE SCALE GENOMIC DNA]</scope>
    <source>
        <strain evidence="9">IC-007</strain>
    </source>
</reference>
<name>A0A510DSY3_9CREN</name>